<comment type="caution">
    <text evidence="2">The sequence shown here is derived from an EMBL/GenBank/DDBJ whole genome shotgun (WGS) entry which is preliminary data.</text>
</comment>
<reference evidence="3" key="1">
    <citation type="journal article" date="2019" name="Int. J. Syst. Evol. Microbiol.">
        <title>The Global Catalogue of Microorganisms (GCM) 10K type strain sequencing project: providing services to taxonomists for standard genome sequencing and annotation.</title>
        <authorList>
            <consortium name="The Broad Institute Genomics Platform"/>
            <consortium name="The Broad Institute Genome Sequencing Center for Infectious Disease"/>
            <person name="Wu L."/>
            <person name="Ma J."/>
        </authorList>
    </citation>
    <scope>NUCLEOTIDE SEQUENCE [LARGE SCALE GENOMIC DNA]</scope>
    <source>
        <strain evidence="3">CGMCC 4.7367</strain>
    </source>
</reference>
<feature type="signal peptide" evidence="1">
    <location>
        <begin position="1"/>
        <end position="27"/>
    </location>
</feature>
<evidence type="ECO:0000313" key="2">
    <source>
        <dbReference type="EMBL" id="GHH42253.1"/>
    </source>
</evidence>
<evidence type="ECO:0008006" key="4">
    <source>
        <dbReference type="Google" id="ProtNLM"/>
    </source>
</evidence>
<dbReference type="Proteomes" id="UP000605568">
    <property type="component" value="Unassembled WGS sequence"/>
</dbReference>
<dbReference type="RefSeq" id="WP_191299287.1">
    <property type="nucleotide sequence ID" value="NZ_BNAR01000005.1"/>
</dbReference>
<name>A0ABQ3MED9_9PSEU</name>
<keyword evidence="3" id="KW-1185">Reference proteome</keyword>
<feature type="chain" id="PRO_5046463531" description="DUF3011 domain-containing protein" evidence="1">
    <location>
        <begin position="28"/>
        <end position="100"/>
    </location>
</feature>
<protein>
    <recommendedName>
        <fullName evidence="4">DUF3011 domain-containing protein</fullName>
    </recommendedName>
</protein>
<evidence type="ECO:0000256" key="1">
    <source>
        <dbReference type="SAM" id="SignalP"/>
    </source>
</evidence>
<accession>A0ABQ3MED9</accession>
<gene>
    <name evidence="2" type="ORF">GCM10017774_38330</name>
</gene>
<evidence type="ECO:0000313" key="3">
    <source>
        <dbReference type="Proteomes" id="UP000605568"/>
    </source>
</evidence>
<organism evidence="2 3">
    <name type="scientific">Lentzea cavernae</name>
    <dbReference type="NCBI Taxonomy" id="2020703"/>
    <lineage>
        <taxon>Bacteria</taxon>
        <taxon>Bacillati</taxon>
        <taxon>Actinomycetota</taxon>
        <taxon>Actinomycetes</taxon>
        <taxon>Pseudonocardiales</taxon>
        <taxon>Pseudonocardiaceae</taxon>
        <taxon>Lentzea</taxon>
    </lineage>
</organism>
<proteinExistence type="predicted"/>
<dbReference type="EMBL" id="BNAR01000005">
    <property type="protein sequence ID" value="GHH42253.1"/>
    <property type="molecule type" value="Genomic_DNA"/>
</dbReference>
<keyword evidence="1" id="KW-0732">Signal</keyword>
<sequence>MRLIAASIITATATSALLLASAGGAQANPQDCSTAQWSNGGQAYCMSGTGAFRVKVTCKLSSGNAYASYGPWARPFFDVSSAGCRPDYWAVNVAVEKRNF</sequence>